<sequence length="368" mass="40044">MKLKNLSFGLLPLCFSLITHAGTMGESPAHFEVSGAWLYLQPMSNNHTYAYYVAGEQPFSQSWHAQSVDPSYTSAFELGLLYQFRDSSLGASVDWIHLSSKDSASKRGNQTTQFTNVAFVGPPFDMGPQVFGIRRAETQLKYNYDNVAINLEKNFTPSTERIKAKIMAGINLLSLKQNFSTTFGNFVGATTPLTAPLPADPNFSFNIHSTSKFRGLGPDLGLGGQLELFKGFSLVGTVFGSLNVGQTKVDEDFRSTSTTLQQNGFAVSRQQITTPSKTQVVLGFDGKLGLMYQIQTKQVPNFSVECGYRLISYLNAISTTSPQNLVETGTTPGLPDFATGTMGIVSAAQQDRPFNLNGPYVALKLSVA</sequence>
<proteinExistence type="predicted"/>
<protein>
    <recommendedName>
        <fullName evidence="4">Legionella pneumophila major outer membrane protein</fullName>
    </recommendedName>
</protein>
<gene>
    <name evidence="2" type="ORF">BN59_01682</name>
</gene>
<keyword evidence="3" id="KW-1185">Reference proteome</keyword>
<dbReference type="Pfam" id="PF05150">
    <property type="entry name" value="Legionella_OMP"/>
    <property type="match status" value="1"/>
</dbReference>
<dbReference type="EMBL" id="CCSB01000002">
    <property type="protein sequence ID" value="CDZ77399.1"/>
    <property type="molecule type" value="Genomic_DNA"/>
</dbReference>
<keyword evidence="1" id="KW-0732">Signal</keyword>
<accession>A0A078L025</accession>
<dbReference type="Proteomes" id="UP000044071">
    <property type="component" value="Unassembled WGS sequence"/>
</dbReference>
<name>A0A078L025_9GAMM</name>
<dbReference type="AlphaFoldDB" id="A0A078L025"/>
<dbReference type="InterPro" id="IPR007825">
    <property type="entry name" value="Major_OMP_Legionella"/>
</dbReference>
<feature type="signal peptide" evidence="1">
    <location>
        <begin position="1"/>
        <end position="21"/>
    </location>
</feature>
<dbReference type="STRING" id="1034943.BN59_01682"/>
<evidence type="ECO:0000256" key="1">
    <source>
        <dbReference type="SAM" id="SignalP"/>
    </source>
</evidence>
<evidence type="ECO:0008006" key="4">
    <source>
        <dbReference type="Google" id="ProtNLM"/>
    </source>
</evidence>
<dbReference type="eggNOG" id="ENOG5032X3B">
    <property type="taxonomic scope" value="Bacteria"/>
</dbReference>
<dbReference type="OrthoDB" id="5635952at2"/>
<reference evidence="2 3" key="1">
    <citation type="submission" date="2014-06" db="EMBL/GenBank/DDBJ databases">
        <authorList>
            <person name="Urmite Genomes Urmite Genomes"/>
        </authorList>
    </citation>
    <scope>NUCLEOTIDE SEQUENCE [LARGE SCALE GENOMIC DNA]</scope>
</reference>
<feature type="chain" id="PRO_5009744138" description="Legionella pneumophila major outer membrane protein" evidence="1">
    <location>
        <begin position="22"/>
        <end position="368"/>
    </location>
</feature>
<organism evidence="2 3">
    <name type="scientific">Legionella massiliensis</name>
    <dbReference type="NCBI Taxonomy" id="1034943"/>
    <lineage>
        <taxon>Bacteria</taxon>
        <taxon>Pseudomonadati</taxon>
        <taxon>Pseudomonadota</taxon>
        <taxon>Gammaproteobacteria</taxon>
        <taxon>Legionellales</taxon>
        <taxon>Legionellaceae</taxon>
        <taxon>Legionella</taxon>
    </lineage>
</organism>
<dbReference type="RefSeq" id="WP_043873943.1">
    <property type="nucleotide sequence ID" value="NZ_CCVW01000002.1"/>
</dbReference>
<evidence type="ECO:0000313" key="3">
    <source>
        <dbReference type="Proteomes" id="UP000044071"/>
    </source>
</evidence>
<evidence type="ECO:0000313" key="2">
    <source>
        <dbReference type="EMBL" id="CDZ77399.1"/>
    </source>
</evidence>